<dbReference type="Proteomes" id="UP000677054">
    <property type="component" value="Unassembled WGS sequence"/>
</dbReference>
<dbReference type="EMBL" id="LR902834">
    <property type="protein sequence ID" value="CAD7251151.1"/>
    <property type="molecule type" value="Genomic_DNA"/>
</dbReference>
<dbReference type="GO" id="GO:0016614">
    <property type="term" value="F:oxidoreductase activity, acting on CH-OH group of donors"/>
    <property type="evidence" value="ECO:0007669"/>
    <property type="project" value="InterPro"/>
</dbReference>
<dbReference type="SUPFAM" id="SSF51905">
    <property type="entry name" value="FAD/NAD(P)-binding domain"/>
    <property type="match status" value="4"/>
</dbReference>
<dbReference type="PANTHER" id="PTHR11552">
    <property type="entry name" value="GLUCOSE-METHANOL-CHOLINE GMC OXIDOREDUCTASE"/>
    <property type="match status" value="1"/>
</dbReference>
<evidence type="ECO:0000256" key="1">
    <source>
        <dbReference type="ARBA" id="ARBA00010790"/>
    </source>
</evidence>
<dbReference type="InterPro" id="IPR007867">
    <property type="entry name" value="GMC_OxRtase_C"/>
</dbReference>
<accession>A0A7R9ABJ0</accession>
<feature type="non-terminal residue" evidence="3">
    <location>
        <position position="1"/>
    </location>
</feature>
<dbReference type="Pfam" id="PF00732">
    <property type="entry name" value="GMC_oxred_N"/>
    <property type="match status" value="2"/>
</dbReference>
<evidence type="ECO:0000313" key="4">
    <source>
        <dbReference type="Proteomes" id="UP000677054"/>
    </source>
</evidence>
<evidence type="ECO:0000313" key="3">
    <source>
        <dbReference type="EMBL" id="CAD7251151.1"/>
    </source>
</evidence>
<dbReference type="GO" id="GO:0050660">
    <property type="term" value="F:flavin adenine dinucleotide binding"/>
    <property type="evidence" value="ECO:0007669"/>
    <property type="project" value="InterPro"/>
</dbReference>
<proteinExistence type="inferred from homology"/>
<dbReference type="PANTHER" id="PTHR11552:SF158">
    <property type="entry name" value="GH23626P-RELATED"/>
    <property type="match status" value="1"/>
</dbReference>
<dbReference type="InterPro" id="IPR012132">
    <property type="entry name" value="GMC_OxRdtase"/>
</dbReference>
<name>A0A7R9ABJ0_9CRUS</name>
<comment type="similarity">
    <text evidence="1">Belongs to the GMC oxidoreductase family.</text>
</comment>
<sequence>MLGGSSALNGAIYTRGNRKDYDNWAALGNPGWSFDDILPLFIRAERFLVDEVPPWDAPYHGTKGYLPVSQPYFTELLPLFIEAGQSLGFPHNHDHNGASQYGFGRLQTTVAQGIRYSSAQAYLTPVRHRRNLQVVLNTVVSRIVMDEGTMTAKGIEYVTADGSTRFVSARREVILSAGAVASPQILMLSGIGPKNELRKHNIRALVDLPVGENLQSHTGPAGLYFSIKEMSGFFLPEIFTTRLISSTLQYVLRGNGPFSAAAGFEGIAFVNTSFARDPDWPDMELFFVSFTIGSDGGAIYRPIIGLGDEAWKTYEKLLRRPGFGIYPFVLRPKSRGKILLRSTDITDHPVIIGNYFKHPEDLKSTIEAIRLLLRVGEQPAFKKIGAEFHSQPLPGCRHLKQFTDEYWECHIRQFTYLHWHDVGTCKMGPPTDPEAVVDPSLRVYGVKNLRVADASIMPVITSGHTMAACIVIGEKASDLIKMDQYGSSMRLIGNVVWAVGVILSSKLFLGNELDNPVGFSNYKLRVGESYDFIIVGGGTTGSVIASRLTENPTVKVLLIEAGSDGSRISFIPAFASFMWWFTKFDYGYTSEPQEDSCLALEGRASAVFDVNWHAIWQYCRMDQYGSSMRLIGNVVWAVGVILSSKLFLGNELDNPVGFSNYKLRVGESYDFIIVGGGTTGSVIASRLTENPTVKVLLIEAGSDGSRISFIPAFASFMWWFTKFDYGYTSEPQEDSCLALEGGGKATVPPSSYRLLQAESRRLKSPHITAVCLSRLPGWIDTFECYCSRSIGDASYHGTEGYFPISHSYITDVLPAFIEAGKSLGFPHNKDYNGESQIGFSRVQVATKRGIRHSTASAYLTPVKHRKNLHVLLNAPVSKIVIEEATRTAKGIEYVTDDGTTHFIAATREVILSAGVVASPQILMLSGIGPKKELKKHGCLVNLSDAVCVQIQPLVNLPVGKNLQSHVGPGGLYFTFKTKSGLYPPKVLTVDLVTHLTNYIQNGEGPFSSPSGFEGVAFVNTSYASDPDWPDIEMLLSALTIGTDGGYIYSPRIGLSDETWRSYRGLKLRYGFGVYPHPSRPKSRGKILLRSANIKDHPIIIGNYFKDPYDLKITIEAIRLVLQLGEQPAFKKLGAKFYSQPLPGCKHLEQFTDEYWECHIRQFTYLHWHDVGTCKMGPPTDPDAVVDPSLKVYGVKRLRVADASIMPEMVSGNTMAACIMIGEKASDLIKMENYGISLRVVSKVVWAMGFLLSRRFFFEDLDNPVGFSNDNLRVDDSYDFIIVGGGTTGSVIANRLTGNHNVRVLVIEAGSDGTKLSFFPALASFMWWYTKFDYRYTSEPQEDSCLALKRG</sequence>
<feature type="domain" description="Glucose-methanol-choline oxidoreductase N-terminal" evidence="2">
    <location>
        <begin position="178"/>
        <end position="192"/>
    </location>
</feature>
<dbReference type="InterPro" id="IPR036188">
    <property type="entry name" value="FAD/NAD-bd_sf"/>
</dbReference>
<dbReference type="Gene3D" id="3.50.50.60">
    <property type="entry name" value="FAD/NAD(P)-binding domain"/>
    <property type="match status" value="4"/>
</dbReference>
<evidence type="ECO:0000259" key="2">
    <source>
        <dbReference type="PROSITE" id="PS00624"/>
    </source>
</evidence>
<gene>
    <name evidence="3" type="ORF">DSTB1V02_LOCUS10918</name>
</gene>
<organism evidence="3">
    <name type="scientific">Darwinula stevensoni</name>
    <dbReference type="NCBI Taxonomy" id="69355"/>
    <lineage>
        <taxon>Eukaryota</taxon>
        <taxon>Metazoa</taxon>
        <taxon>Ecdysozoa</taxon>
        <taxon>Arthropoda</taxon>
        <taxon>Crustacea</taxon>
        <taxon>Oligostraca</taxon>
        <taxon>Ostracoda</taxon>
        <taxon>Podocopa</taxon>
        <taxon>Podocopida</taxon>
        <taxon>Darwinulocopina</taxon>
        <taxon>Darwinuloidea</taxon>
        <taxon>Darwinulidae</taxon>
        <taxon>Darwinula</taxon>
    </lineage>
</organism>
<dbReference type="Pfam" id="PF05199">
    <property type="entry name" value="GMC_oxred_C"/>
    <property type="match status" value="2"/>
</dbReference>
<dbReference type="PROSITE" id="PS00624">
    <property type="entry name" value="GMC_OXRED_2"/>
    <property type="match status" value="1"/>
</dbReference>
<reference evidence="3" key="1">
    <citation type="submission" date="2020-11" db="EMBL/GenBank/DDBJ databases">
        <authorList>
            <person name="Tran Van P."/>
        </authorList>
    </citation>
    <scope>NUCLEOTIDE SEQUENCE</scope>
</reference>
<dbReference type="Gene3D" id="3.30.560.10">
    <property type="entry name" value="Glucose Oxidase, domain 3"/>
    <property type="match status" value="2"/>
</dbReference>
<protein>
    <recommendedName>
        <fullName evidence="2">Glucose-methanol-choline oxidoreductase N-terminal domain-containing protein</fullName>
    </recommendedName>
</protein>
<dbReference type="InterPro" id="IPR000172">
    <property type="entry name" value="GMC_OxRdtase_N"/>
</dbReference>
<keyword evidence="4" id="KW-1185">Reference proteome</keyword>
<dbReference type="SUPFAM" id="SSF54373">
    <property type="entry name" value="FAD-linked reductases, C-terminal domain"/>
    <property type="match status" value="2"/>
</dbReference>
<dbReference type="OrthoDB" id="269227at2759"/>
<dbReference type="EMBL" id="CAJPEV010003317">
    <property type="protein sequence ID" value="CAG0899497.1"/>
    <property type="molecule type" value="Genomic_DNA"/>
</dbReference>